<keyword evidence="2 3" id="KW-0067">ATP-binding</keyword>
<dbReference type="Pfam" id="PF07714">
    <property type="entry name" value="PK_Tyr_Ser-Thr"/>
    <property type="match status" value="1"/>
</dbReference>
<evidence type="ECO:0000313" key="5">
    <source>
        <dbReference type="EMBL" id="PKK60373.1"/>
    </source>
</evidence>
<reference evidence="5 6" key="2">
    <citation type="submission" date="2017-10" db="EMBL/GenBank/DDBJ databases">
        <title>Extensive intraspecific genome diversity in a model arbuscular mycorrhizal fungus.</title>
        <authorList>
            <person name="Chen E.C.H."/>
            <person name="Morin E."/>
            <person name="Baudet D."/>
            <person name="Noel J."/>
            <person name="Ndikumana S."/>
            <person name="Charron P."/>
            <person name="St-Onge C."/>
            <person name="Giorgi J."/>
            <person name="Grigoriev I.V."/>
            <person name="Roux C."/>
            <person name="Martin F.M."/>
            <person name="Corradi N."/>
        </authorList>
    </citation>
    <scope>NUCLEOTIDE SEQUENCE [LARGE SCALE GENOMIC DNA]</scope>
    <source>
        <strain evidence="5 6">C2</strain>
    </source>
</reference>
<accession>A0A2N1MFF3</accession>
<dbReference type="AlphaFoldDB" id="A0A2N1MFF3"/>
<evidence type="ECO:0000259" key="4">
    <source>
        <dbReference type="PROSITE" id="PS50011"/>
    </source>
</evidence>
<dbReference type="InterPro" id="IPR017441">
    <property type="entry name" value="Protein_kinase_ATP_BS"/>
</dbReference>
<dbReference type="SUPFAM" id="SSF56112">
    <property type="entry name" value="Protein kinase-like (PK-like)"/>
    <property type="match status" value="2"/>
</dbReference>
<evidence type="ECO:0000256" key="2">
    <source>
        <dbReference type="ARBA" id="ARBA00022840"/>
    </source>
</evidence>
<sequence length="768" mass="89920">MEPNQECYNSQDPNDPFFSDKIIINEETEILMEESEDELIETVEPLKLLYGICMKCGQRRSYYRWCILCERKQSEENFKNWTSGNNDIDEFIKHSQFYSSGPQTFLEWIPFNRLENIKYLSKASRSTVYSAIWKDGPRILWNHQNQEYKRSKTQVLVKLYHEDQVNEILNELKIYLDCYAQDYALLIQFYGISQHPDHKAYLLIKKYAQNDSLHNYILHNFKSLDWEIKLHLLLYLAEDLKALHNSGYVHRNLNPPNVLVFENGLCAIGSYSKCHKDLSSPNAEEIFGWQRYMAPEFLRYKPYTKASDIYSFGMIMYTVGTGMIPYNKSHDDQYLTLDVCLGLRPKIPVNIPESFSELVIRCWNDEPESRPNIHEIHNTLMNWWSSIYNKCPNSTCLEFLAANDSRDHINLKSQKIIQQKPENDKPLILPDLKNLEPLELIKFIISNHFVKYINRDELSTTMEHIGSGHFGTISKTIWKKTNNRVVCKRLKNIESINNKLVEAFLHELSMHRRLDFCSRIIRILGISFDETTEEYLFVMQYADGGDLRNYLQQNFSRLKWEDKIRLAHQITEGINYLHEENILHRDLHSKNIVIHQGEAKIIDLGIAKSTETETNLHPGVFGIISYIDPKLLENCSYKYDKKSDIYSLGVLMWELSSGCPPFNNNEDLILLRINLICGAREVPIPDTPIEYLNLYKSCWDNIPDLRPSIKQVFNKLGKMLNFPNDTTIYDDNNDPLILQDSINKSEIEQSSSNTDIDYEDPTIKELVL</sequence>
<dbReference type="VEuPathDB" id="FungiDB:RhiirA1_470380"/>
<reference evidence="5 6" key="1">
    <citation type="submission" date="2016-04" db="EMBL/GenBank/DDBJ databases">
        <title>Genome analyses suggest a sexual origin of heterokaryosis in a supposedly ancient asexual fungus.</title>
        <authorList>
            <person name="Ropars J."/>
            <person name="Sedzielewska K."/>
            <person name="Noel J."/>
            <person name="Charron P."/>
            <person name="Farinelli L."/>
            <person name="Marton T."/>
            <person name="Kruger M."/>
            <person name="Pelin A."/>
            <person name="Brachmann A."/>
            <person name="Corradi N."/>
        </authorList>
    </citation>
    <scope>NUCLEOTIDE SEQUENCE [LARGE SCALE GENOMIC DNA]</scope>
    <source>
        <strain evidence="5 6">C2</strain>
    </source>
</reference>
<evidence type="ECO:0000256" key="1">
    <source>
        <dbReference type="ARBA" id="ARBA00022741"/>
    </source>
</evidence>
<keyword evidence="5" id="KW-0418">Kinase</keyword>
<dbReference type="GO" id="GO:0005524">
    <property type="term" value="F:ATP binding"/>
    <property type="evidence" value="ECO:0007669"/>
    <property type="project" value="UniProtKB-UniRule"/>
</dbReference>
<name>A0A2N1MFF3_9GLOM</name>
<dbReference type="Gene3D" id="1.10.510.10">
    <property type="entry name" value="Transferase(Phosphotransferase) domain 1"/>
    <property type="match status" value="2"/>
</dbReference>
<dbReference type="GO" id="GO:0097527">
    <property type="term" value="P:necroptotic signaling pathway"/>
    <property type="evidence" value="ECO:0007669"/>
    <property type="project" value="TreeGrafter"/>
</dbReference>
<dbReference type="InterPro" id="IPR000719">
    <property type="entry name" value="Prot_kinase_dom"/>
</dbReference>
<dbReference type="PROSITE" id="PS50011">
    <property type="entry name" value="PROTEIN_KINASE_DOM"/>
    <property type="match status" value="2"/>
</dbReference>
<dbReference type="PRINTS" id="PR00109">
    <property type="entry name" value="TYRKINASE"/>
</dbReference>
<evidence type="ECO:0000256" key="3">
    <source>
        <dbReference type="PROSITE-ProRule" id="PRU10141"/>
    </source>
</evidence>
<dbReference type="InterPro" id="IPR011009">
    <property type="entry name" value="Kinase-like_dom_sf"/>
</dbReference>
<dbReference type="PANTHER" id="PTHR44329">
    <property type="entry name" value="SERINE/THREONINE-PROTEIN KINASE TNNI3K-RELATED"/>
    <property type="match status" value="1"/>
</dbReference>
<dbReference type="VEuPathDB" id="FungiDB:RhiirFUN_024487"/>
<dbReference type="Pfam" id="PF00069">
    <property type="entry name" value="Pkinase"/>
    <property type="match status" value="1"/>
</dbReference>
<protein>
    <submittedName>
        <fullName evidence="5">Kinase-like protein</fullName>
    </submittedName>
</protein>
<keyword evidence="5" id="KW-0808">Transferase</keyword>
<feature type="domain" description="Protein kinase" evidence="4">
    <location>
        <begin position="459"/>
        <end position="720"/>
    </location>
</feature>
<keyword evidence="1 3" id="KW-0547">Nucleotide-binding</keyword>
<comment type="caution">
    <text evidence="5">The sequence shown here is derived from an EMBL/GenBank/DDBJ whole genome shotgun (WGS) entry which is preliminary data.</text>
</comment>
<organism evidence="5 6">
    <name type="scientific">Rhizophagus irregularis</name>
    <dbReference type="NCBI Taxonomy" id="588596"/>
    <lineage>
        <taxon>Eukaryota</taxon>
        <taxon>Fungi</taxon>
        <taxon>Fungi incertae sedis</taxon>
        <taxon>Mucoromycota</taxon>
        <taxon>Glomeromycotina</taxon>
        <taxon>Glomeromycetes</taxon>
        <taxon>Glomerales</taxon>
        <taxon>Glomeraceae</taxon>
        <taxon>Rhizophagus</taxon>
    </lineage>
</organism>
<proteinExistence type="predicted"/>
<dbReference type="PROSITE" id="PS00107">
    <property type="entry name" value="PROTEIN_KINASE_ATP"/>
    <property type="match status" value="1"/>
</dbReference>
<dbReference type="InterPro" id="IPR051681">
    <property type="entry name" value="Ser/Thr_Kinases-Pseudokinases"/>
</dbReference>
<dbReference type="VEuPathDB" id="FungiDB:FUN_025104"/>
<dbReference type="GO" id="GO:0004672">
    <property type="term" value="F:protein kinase activity"/>
    <property type="evidence" value="ECO:0007669"/>
    <property type="project" value="InterPro"/>
</dbReference>
<dbReference type="EMBL" id="LLXL01002610">
    <property type="protein sequence ID" value="PKK60373.1"/>
    <property type="molecule type" value="Genomic_DNA"/>
</dbReference>
<dbReference type="InterPro" id="IPR001245">
    <property type="entry name" value="Ser-Thr/Tyr_kinase_cat_dom"/>
</dbReference>
<dbReference type="Proteomes" id="UP000233469">
    <property type="component" value="Unassembled WGS sequence"/>
</dbReference>
<feature type="binding site" evidence="3">
    <location>
        <position position="488"/>
    </location>
    <ligand>
        <name>ATP</name>
        <dbReference type="ChEBI" id="CHEBI:30616"/>
    </ligand>
</feature>
<evidence type="ECO:0000313" key="6">
    <source>
        <dbReference type="Proteomes" id="UP000233469"/>
    </source>
</evidence>
<gene>
    <name evidence="5" type="ORF">RhiirC2_856886</name>
</gene>
<dbReference type="PANTHER" id="PTHR44329:SF298">
    <property type="entry name" value="MIXED LINEAGE KINASE DOMAIN-LIKE PROTEIN"/>
    <property type="match status" value="1"/>
</dbReference>
<feature type="domain" description="Protein kinase" evidence="4">
    <location>
        <begin position="114"/>
        <end position="380"/>
    </location>
</feature>